<name>A0A2J6WKZ8_9BACT</name>
<keyword evidence="1" id="KW-0812">Transmembrane</keyword>
<keyword evidence="1" id="KW-0472">Membrane</keyword>
<organism evidence="2 3">
    <name type="scientific">Thermodesulfovibrio aggregans</name>
    <dbReference type="NCBI Taxonomy" id="86166"/>
    <lineage>
        <taxon>Bacteria</taxon>
        <taxon>Pseudomonadati</taxon>
        <taxon>Nitrospirota</taxon>
        <taxon>Thermodesulfovibrionia</taxon>
        <taxon>Thermodesulfovibrionales</taxon>
        <taxon>Thermodesulfovibrionaceae</taxon>
        <taxon>Thermodesulfovibrio</taxon>
    </lineage>
</organism>
<gene>
    <name evidence="2" type="ORF">C0186_04410</name>
</gene>
<feature type="transmembrane region" description="Helical" evidence="1">
    <location>
        <begin position="210"/>
        <end position="233"/>
    </location>
</feature>
<proteinExistence type="predicted"/>
<dbReference type="EMBL" id="PNIO01000035">
    <property type="protein sequence ID" value="PMP71054.1"/>
    <property type="molecule type" value="Genomic_DNA"/>
</dbReference>
<protein>
    <submittedName>
        <fullName evidence="2">Uncharacterized protein</fullName>
    </submittedName>
</protein>
<sequence>MANAQKKHLAWGLILLISFVGVLILIFAPIYGQGMNGLKYSDDLFNKLAKGSCYQIPKLKKDVEKYRGKILDVVINVKKPTDKPGDAEKRAERIAKVFTINGAKAEVDGSKVHIVADLGAIVAAALEDSDQMYHNNGDYIKKKYDVTDDEKMKQMFRQWHNAFSLIEKRLTLQKKAEDAIFVKKVTTAAIEPAYNFYGIQAVKISEKAGVATGLLAFYILYTVWYGFGVLYLFEGLGLSTKKAKVKKEV</sequence>
<keyword evidence="1" id="KW-1133">Transmembrane helix</keyword>
<reference evidence="2 3" key="1">
    <citation type="submission" date="2018-01" db="EMBL/GenBank/DDBJ databases">
        <title>Metagenomic assembled genomes from two thermal pools in the Uzon Caldera, Kamchatka, Russia.</title>
        <authorList>
            <person name="Wilkins L."/>
            <person name="Ettinger C."/>
        </authorList>
    </citation>
    <scope>NUCLEOTIDE SEQUENCE [LARGE SCALE GENOMIC DNA]</scope>
    <source>
        <strain evidence="2">ZAV-04</strain>
    </source>
</reference>
<comment type="caution">
    <text evidence="2">The sequence shown here is derived from an EMBL/GenBank/DDBJ whole genome shotgun (WGS) entry which is preliminary data.</text>
</comment>
<feature type="transmembrane region" description="Helical" evidence="1">
    <location>
        <begin position="9"/>
        <end position="31"/>
    </location>
</feature>
<dbReference type="Proteomes" id="UP000242288">
    <property type="component" value="Unassembled WGS sequence"/>
</dbReference>
<evidence type="ECO:0000313" key="2">
    <source>
        <dbReference type="EMBL" id="PMP71054.1"/>
    </source>
</evidence>
<dbReference type="AlphaFoldDB" id="A0A2J6WKZ8"/>
<evidence type="ECO:0000313" key="3">
    <source>
        <dbReference type="Proteomes" id="UP000242288"/>
    </source>
</evidence>
<accession>A0A2J6WKZ8</accession>
<evidence type="ECO:0000256" key="1">
    <source>
        <dbReference type="SAM" id="Phobius"/>
    </source>
</evidence>